<name>A0A5C6NW25_9TELE</name>
<protein>
    <submittedName>
        <fullName evidence="2">Uncharacterized protein</fullName>
    </submittedName>
</protein>
<dbReference type="Proteomes" id="UP000324091">
    <property type="component" value="Chromosome 18"/>
</dbReference>
<dbReference type="EMBL" id="RHFK02000010">
    <property type="protein sequence ID" value="TWW69867.1"/>
    <property type="molecule type" value="Genomic_DNA"/>
</dbReference>
<evidence type="ECO:0000313" key="2">
    <source>
        <dbReference type="EMBL" id="TWW69867.1"/>
    </source>
</evidence>
<comment type="caution">
    <text evidence="2">The sequence shown here is derived from an EMBL/GenBank/DDBJ whole genome shotgun (WGS) entry which is preliminary data.</text>
</comment>
<evidence type="ECO:0000313" key="3">
    <source>
        <dbReference type="Proteomes" id="UP000324091"/>
    </source>
</evidence>
<feature type="compositionally biased region" description="Polar residues" evidence="1">
    <location>
        <begin position="1"/>
        <end position="10"/>
    </location>
</feature>
<feature type="region of interest" description="Disordered" evidence="1">
    <location>
        <begin position="1"/>
        <end position="25"/>
    </location>
</feature>
<sequence length="37" mass="4146">MSYLQRSFTDTLRHPPPPSAGTNASVLRLPLAMRSYL</sequence>
<keyword evidence="3" id="KW-1185">Reference proteome</keyword>
<dbReference type="AlphaFoldDB" id="A0A5C6NW25"/>
<accession>A0A5C6NW25</accession>
<evidence type="ECO:0000256" key="1">
    <source>
        <dbReference type="SAM" id="MobiDB-lite"/>
    </source>
</evidence>
<proteinExistence type="predicted"/>
<organism evidence="2 3">
    <name type="scientific">Takifugu flavidus</name>
    <name type="common">sansaifugu</name>
    <dbReference type="NCBI Taxonomy" id="433684"/>
    <lineage>
        <taxon>Eukaryota</taxon>
        <taxon>Metazoa</taxon>
        <taxon>Chordata</taxon>
        <taxon>Craniata</taxon>
        <taxon>Vertebrata</taxon>
        <taxon>Euteleostomi</taxon>
        <taxon>Actinopterygii</taxon>
        <taxon>Neopterygii</taxon>
        <taxon>Teleostei</taxon>
        <taxon>Neoteleostei</taxon>
        <taxon>Acanthomorphata</taxon>
        <taxon>Eupercaria</taxon>
        <taxon>Tetraodontiformes</taxon>
        <taxon>Tetradontoidea</taxon>
        <taxon>Tetraodontidae</taxon>
        <taxon>Takifugu</taxon>
    </lineage>
</organism>
<reference evidence="2 3" key="1">
    <citation type="submission" date="2019-04" db="EMBL/GenBank/DDBJ databases">
        <title>Chromosome genome assembly for Takifugu flavidus.</title>
        <authorList>
            <person name="Xiao S."/>
        </authorList>
    </citation>
    <scope>NUCLEOTIDE SEQUENCE [LARGE SCALE GENOMIC DNA]</scope>
    <source>
        <strain evidence="2">HTHZ2018</strain>
        <tissue evidence="2">Muscle</tissue>
    </source>
</reference>
<gene>
    <name evidence="2" type="ORF">D4764_18G0006730</name>
</gene>